<reference evidence="1" key="1">
    <citation type="submission" date="2018-06" db="EMBL/GenBank/DDBJ databases">
        <authorList>
            <person name="Zhirakovskaya E."/>
        </authorList>
    </citation>
    <scope>NUCLEOTIDE SEQUENCE</scope>
</reference>
<name>A0A3B1E0K4_9ZZZZ</name>
<evidence type="ECO:0000313" key="1">
    <source>
        <dbReference type="EMBL" id="VAX42378.1"/>
    </source>
</evidence>
<sequence>MTLSKIRTMSGELDTPHTPHAPHAWLAAARDPQIAGELELLYEHIGREVARHQPRCTQSGRCCNFDAWGHRLYVTGLEAAYLFSRLEQQLTADDITRSLARGGCPFQRSLLCAVHAIRPLGCRVYYCDQSGLGWQEALTERTLAEVCALHDRHDIPYHYGEWRTTLEMLVNA</sequence>
<dbReference type="Pfam" id="PF03692">
    <property type="entry name" value="CxxCxxCC"/>
    <property type="match status" value="1"/>
</dbReference>
<proteinExistence type="predicted"/>
<dbReference type="EMBL" id="UOGK01000682">
    <property type="protein sequence ID" value="VAX42378.1"/>
    <property type="molecule type" value="Genomic_DNA"/>
</dbReference>
<gene>
    <name evidence="1" type="ORF">MNBD_PLANCTO03-1023</name>
</gene>
<protein>
    <submittedName>
        <fullName evidence="1">Uncharacterized protein</fullName>
    </submittedName>
</protein>
<organism evidence="1">
    <name type="scientific">hydrothermal vent metagenome</name>
    <dbReference type="NCBI Taxonomy" id="652676"/>
    <lineage>
        <taxon>unclassified sequences</taxon>
        <taxon>metagenomes</taxon>
        <taxon>ecological metagenomes</taxon>
    </lineage>
</organism>
<dbReference type="AlphaFoldDB" id="A0A3B1E0K4"/>
<accession>A0A3B1E0K4</accession>
<dbReference type="InterPro" id="IPR005358">
    <property type="entry name" value="Puta_zinc/iron-chelating_dom"/>
</dbReference>